<keyword evidence="3" id="KW-0472">Membrane</keyword>
<keyword evidence="5" id="KW-1185">Reference proteome</keyword>
<gene>
    <name evidence="4" type="ORF">Tchl_0201</name>
</gene>
<dbReference type="InterPro" id="IPR036259">
    <property type="entry name" value="MFS_trans_sf"/>
</dbReference>
<name>A0A1H5YJW9_9RHOO</name>
<dbReference type="PROSITE" id="PS50850">
    <property type="entry name" value="MFS"/>
    <property type="match status" value="1"/>
</dbReference>
<evidence type="ECO:0000313" key="4">
    <source>
        <dbReference type="EMBL" id="APR03074.1"/>
    </source>
</evidence>
<dbReference type="KEGG" id="tcl:Tchl_0201"/>
<dbReference type="GO" id="GO:0022857">
    <property type="term" value="F:transmembrane transporter activity"/>
    <property type="evidence" value="ECO:0007669"/>
    <property type="project" value="InterPro"/>
</dbReference>
<accession>A0A1H5YJW9</accession>
<sequence length="416" mass="43197">MLLPAGAAPEARLLLLGRALRAFTDGFVAILLPVYLLALGLGKWEVGLISSATLLGSALATLAIGQWGHRFIQRRLLLAAAGLMTATGLVLAGLGGMGGIGAFWPLLIVAFVGTMNPSSGDVSVFLPLEHARLAASAQGEACTFLFARYTFVGACCAALGSLATAFPEVLTTAGVSQLDALRLMFVAYGLAGVAIFFLYRALPDSSGQDQAGPPAALGPSRGVVIKLAALFSVDAFAGGLIVNTLLALWLFERFELSLAAAGQFFFWAGLLSAASQLAAPWVARQIGLINTMVFTHIPSSVCLILAAFAESLPTALALLFVRSALSQMDVPTRSAFVMAVVTPQERAAAASFTAVPRSLAAAASPAIGGALFDAGWLATPLVACGLLKIAYDLMLWRTFRRSEAASREGKHDQGAL</sequence>
<dbReference type="OrthoDB" id="8526297at2"/>
<dbReference type="Gene3D" id="1.20.1250.20">
    <property type="entry name" value="MFS general substrate transporter like domains"/>
    <property type="match status" value="1"/>
</dbReference>
<keyword evidence="2" id="KW-1133">Transmembrane helix</keyword>
<dbReference type="STRING" id="96773.Tchl_0201"/>
<dbReference type="Proteomes" id="UP000185739">
    <property type="component" value="Chromosome"/>
</dbReference>
<proteinExistence type="predicted"/>
<dbReference type="InterPro" id="IPR020846">
    <property type="entry name" value="MFS_dom"/>
</dbReference>
<dbReference type="AlphaFoldDB" id="A0A1H5YJW9"/>
<dbReference type="RefSeq" id="WP_002937759.1">
    <property type="nucleotide sequence ID" value="NZ_CP018839.1"/>
</dbReference>
<evidence type="ECO:0000256" key="2">
    <source>
        <dbReference type="ARBA" id="ARBA00022989"/>
    </source>
</evidence>
<organism evidence="4 5">
    <name type="scientific">Thauera chlorobenzoica</name>
    <dbReference type="NCBI Taxonomy" id="96773"/>
    <lineage>
        <taxon>Bacteria</taxon>
        <taxon>Pseudomonadati</taxon>
        <taxon>Pseudomonadota</taxon>
        <taxon>Betaproteobacteria</taxon>
        <taxon>Rhodocyclales</taxon>
        <taxon>Zoogloeaceae</taxon>
        <taxon>Thauera</taxon>
    </lineage>
</organism>
<dbReference type="SUPFAM" id="SSF103473">
    <property type="entry name" value="MFS general substrate transporter"/>
    <property type="match status" value="1"/>
</dbReference>
<protein>
    <submittedName>
        <fullName evidence="4">Membrane protein</fullName>
    </submittedName>
</protein>
<evidence type="ECO:0000313" key="5">
    <source>
        <dbReference type="Proteomes" id="UP000185739"/>
    </source>
</evidence>
<dbReference type="PANTHER" id="PTHR23520">
    <property type="entry name" value="TRANSPORTER, PUTATIVE (AFU_ORTHOLOGUE AFUA_3G04000)-RELATED"/>
    <property type="match status" value="1"/>
</dbReference>
<dbReference type="PANTHER" id="PTHR23520:SF5">
    <property type="entry name" value="TRANSPORTER, PUTATIVE (AFU_ORTHOLOGUE AFUA_3G04000)-RELATED"/>
    <property type="match status" value="1"/>
</dbReference>
<evidence type="ECO:0000256" key="3">
    <source>
        <dbReference type="ARBA" id="ARBA00023136"/>
    </source>
</evidence>
<keyword evidence="1" id="KW-0812">Transmembrane</keyword>
<evidence type="ECO:0000256" key="1">
    <source>
        <dbReference type="ARBA" id="ARBA00022692"/>
    </source>
</evidence>
<reference evidence="4 5" key="1">
    <citation type="submission" date="2016-12" db="EMBL/GenBank/DDBJ databases">
        <title>Complete genome sequence of Thauera chlorobenzoica, a Betaproteobacterium degrading haloaromatics anaerobically to CO2 and halides.</title>
        <authorList>
            <person name="Goris T."/>
            <person name="Mergelsberg M."/>
            <person name="Boll M."/>
        </authorList>
    </citation>
    <scope>NUCLEOTIDE SEQUENCE [LARGE SCALE GENOMIC DNA]</scope>
    <source>
        <strain evidence="4 5">3CB1</strain>
    </source>
</reference>
<dbReference type="EMBL" id="CP018839">
    <property type="protein sequence ID" value="APR03074.1"/>
    <property type="molecule type" value="Genomic_DNA"/>
</dbReference>